<evidence type="ECO:0000313" key="6">
    <source>
        <dbReference type="EMBL" id="GAF99845.1"/>
    </source>
</evidence>
<feature type="non-terminal residue" evidence="6">
    <location>
        <position position="1"/>
    </location>
</feature>
<comment type="catalytic activity">
    <reaction evidence="4">
        <text>(sulfur carrier)-H + L-cysteine = (sulfur carrier)-SH + L-alanine</text>
        <dbReference type="Rhea" id="RHEA:43892"/>
        <dbReference type="Rhea" id="RHEA-COMP:14737"/>
        <dbReference type="Rhea" id="RHEA-COMP:14739"/>
        <dbReference type="ChEBI" id="CHEBI:29917"/>
        <dbReference type="ChEBI" id="CHEBI:35235"/>
        <dbReference type="ChEBI" id="CHEBI:57972"/>
        <dbReference type="ChEBI" id="CHEBI:64428"/>
        <dbReference type="EC" id="2.8.1.7"/>
    </reaction>
</comment>
<dbReference type="PANTHER" id="PTHR43586:SF8">
    <property type="entry name" value="CYSTEINE DESULFURASE 1, CHLOROPLASTIC"/>
    <property type="match status" value="1"/>
</dbReference>
<dbReference type="Gene3D" id="3.40.640.10">
    <property type="entry name" value="Type I PLP-dependent aspartate aminotransferase-like (Major domain)"/>
    <property type="match status" value="1"/>
</dbReference>
<dbReference type="Gene3D" id="3.90.1150.10">
    <property type="entry name" value="Aspartate Aminotransferase, domain 1"/>
    <property type="match status" value="1"/>
</dbReference>
<dbReference type="InterPro" id="IPR015421">
    <property type="entry name" value="PyrdxlP-dep_Trfase_major"/>
</dbReference>
<dbReference type="GO" id="GO:0031071">
    <property type="term" value="F:cysteine desulfurase activity"/>
    <property type="evidence" value="ECO:0007669"/>
    <property type="project" value="UniProtKB-EC"/>
</dbReference>
<evidence type="ECO:0000256" key="2">
    <source>
        <dbReference type="ARBA" id="ARBA00010447"/>
    </source>
</evidence>
<evidence type="ECO:0000256" key="1">
    <source>
        <dbReference type="ARBA" id="ARBA00001933"/>
    </source>
</evidence>
<organism evidence="6">
    <name type="scientific">marine sediment metagenome</name>
    <dbReference type="NCBI Taxonomy" id="412755"/>
    <lineage>
        <taxon>unclassified sequences</taxon>
        <taxon>metagenomes</taxon>
        <taxon>ecological metagenomes</taxon>
    </lineage>
</organism>
<dbReference type="AlphaFoldDB" id="X0VH18"/>
<dbReference type="InterPro" id="IPR015424">
    <property type="entry name" value="PyrdxlP-dep_Trfase"/>
</dbReference>
<comment type="similarity">
    <text evidence="2">Belongs to the class-V pyridoxal-phosphate-dependent aminotransferase family. Csd subfamily.</text>
</comment>
<comment type="caution">
    <text evidence="6">The sequence shown here is derived from an EMBL/GenBank/DDBJ whole genome shotgun (WGS) entry which is preliminary data.</text>
</comment>
<evidence type="ECO:0000259" key="5">
    <source>
        <dbReference type="Pfam" id="PF00266"/>
    </source>
</evidence>
<proteinExistence type="inferred from homology"/>
<dbReference type="Pfam" id="PF00266">
    <property type="entry name" value="Aminotran_5"/>
    <property type="match status" value="1"/>
</dbReference>
<sequence length="265" mass="28967">NTTEALNLVASGIDWDPGDEVIISSLEHQSNIIPWMRLVDERGILVTILPVGPERVIDVYTLEHHLSERTRLLAVTHVSNVFGSIQPVSQIGALARSRGILYLVDAAQSAGRIPIDVNEIQCDFMAFCGRKSLMGPQGTGFLYGTHDQLERLRPLQVGSLAANVVDGLSFEFLPTPYRFEAGVLNTSGVLGLAAAVSYIDEIGLSTIHSRLQHLSRLLTSELDNIPELELYGPEDMEAQAGIVAWNLPGMDPHHVARKLDQMANV</sequence>
<evidence type="ECO:0000256" key="3">
    <source>
        <dbReference type="ARBA" id="ARBA00022898"/>
    </source>
</evidence>
<dbReference type="InterPro" id="IPR000192">
    <property type="entry name" value="Aminotrans_V_dom"/>
</dbReference>
<feature type="non-terminal residue" evidence="6">
    <location>
        <position position="265"/>
    </location>
</feature>
<dbReference type="PROSITE" id="PS00595">
    <property type="entry name" value="AA_TRANSFER_CLASS_5"/>
    <property type="match status" value="1"/>
</dbReference>
<dbReference type="EMBL" id="BARS01027580">
    <property type="protein sequence ID" value="GAF99845.1"/>
    <property type="molecule type" value="Genomic_DNA"/>
</dbReference>
<reference evidence="6" key="1">
    <citation type="journal article" date="2014" name="Front. Microbiol.">
        <title>High frequency of phylogenetically diverse reductive dehalogenase-homologous genes in deep subseafloor sedimentary metagenomes.</title>
        <authorList>
            <person name="Kawai M."/>
            <person name="Futagami T."/>
            <person name="Toyoda A."/>
            <person name="Takaki Y."/>
            <person name="Nishi S."/>
            <person name="Hori S."/>
            <person name="Arai W."/>
            <person name="Tsubouchi T."/>
            <person name="Morono Y."/>
            <person name="Uchiyama I."/>
            <person name="Ito T."/>
            <person name="Fujiyama A."/>
            <person name="Inagaki F."/>
            <person name="Takami H."/>
        </authorList>
    </citation>
    <scope>NUCLEOTIDE SEQUENCE</scope>
    <source>
        <strain evidence="6">Expedition CK06-06</strain>
    </source>
</reference>
<dbReference type="InterPro" id="IPR020578">
    <property type="entry name" value="Aminotrans_V_PyrdxlP_BS"/>
</dbReference>
<feature type="domain" description="Aminotransferase class V" evidence="5">
    <location>
        <begin position="1"/>
        <end position="262"/>
    </location>
</feature>
<dbReference type="SUPFAM" id="SSF53383">
    <property type="entry name" value="PLP-dependent transferases"/>
    <property type="match status" value="1"/>
</dbReference>
<dbReference type="InterPro" id="IPR015422">
    <property type="entry name" value="PyrdxlP-dep_Trfase_small"/>
</dbReference>
<protein>
    <recommendedName>
        <fullName evidence="5">Aminotransferase class V domain-containing protein</fullName>
    </recommendedName>
</protein>
<keyword evidence="3" id="KW-0663">Pyridoxal phosphate</keyword>
<name>X0VH18_9ZZZZ</name>
<dbReference type="PANTHER" id="PTHR43586">
    <property type="entry name" value="CYSTEINE DESULFURASE"/>
    <property type="match status" value="1"/>
</dbReference>
<evidence type="ECO:0000256" key="4">
    <source>
        <dbReference type="ARBA" id="ARBA00050776"/>
    </source>
</evidence>
<gene>
    <name evidence="6" type="ORF">S01H1_43297</name>
</gene>
<comment type="cofactor">
    <cofactor evidence="1">
        <name>pyridoxal 5'-phosphate</name>
        <dbReference type="ChEBI" id="CHEBI:597326"/>
    </cofactor>
</comment>
<accession>X0VH18</accession>